<sequence length="304" mass="33461">MRGAACARRRRRCLELLACCFELVEVEPAELAELQTAYRYGTRFFRMRLREVEDAGWGCVQLDPTQVRALHVSESQLGESQVGESQVGESESGPHSGRRVCLHYITTKTAIHALGEPTPPPAWIAANAISFIIHSADERGSLIPLDFSGDPASAASFFRALLTVSAGQLGLTLDQLDPGCLQKASEVFVAAHRQEEAAHRWMDSLRREFAQPGKRLVCLNRNNSTSEDVSSEYVTTTNLVKETATASQDATAQAVAVLAQMATIREICRGTRSFSELSPELLEDVAEAKKEWEDRIPDACVRQV</sequence>
<dbReference type="RefSeq" id="XP_011132825.1">
    <property type="nucleotide sequence ID" value="XM_011134523.1"/>
</dbReference>
<organism evidence="2 3">
    <name type="scientific">Gregarina niphandrodes</name>
    <name type="common">Septate eugregarine</name>
    <dbReference type="NCBI Taxonomy" id="110365"/>
    <lineage>
        <taxon>Eukaryota</taxon>
        <taxon>Sar</taxon>
        <taxon>Alveolata</taxon>
        <taxon>Apicomplexa</taxon>
        <taxon>Conoidasida</taxon>
        <taxon>Gregarinasina</taxon>
        <taxon>Eugregarinorida</taxon>
        <taxon>Gregarinidae</taxon>
        <taxon>Gregarina</taxon>
    </lineage>
</organism>
<comment type="caution">
    <text evidence="2">The sequence shown here is derived from an EMBL/GenBank/DDBJ whole genome shotgun (WGS) entry which is preliminary data.</text>
</comment>
<keyword evidence="3" id="KW-1185">Reference proteome</keyword>
<proteinExistence type="predicted"/>
<dbReference type="Proteomes" id="UP000019763">
    <property type="component" value="Unassembled WGS sequence"/>
</dbReference>
<name>A0A023AZB8_GRENI</name>
<dbReference type="AlphaFoldDB" id="A0A023AZB8"/>
<dbReference type="VEuPathDB" id="CryptoDB:GNI_152880"/>
<gene>
    <name evidence="2" type="ORF">GNI_152880</name>
</gene>
<evidence type="ECO:0000256" key="1">
    <source>
        <dbReference type="SAM" id="MobiDB-lite"/>
    </source>
</evidence>
<protein>
    <submittedName>
        <fullName evidence="2">Uncharacterized protein</fullName>
    </submittedName>
</protein>
<feature type="region of interest" description="Disordered" evidence="1">
    <location>
        <begin position="76"/>
        <end position="95"/>
    </location>
</feature>
<feature type="compositionally biased region" description="Polar residues" evidence="1">
    <location>
        <begin position="76"/>
        <end position="89"/>
    </location>
</feature>
<evidence type="ECO:0000313" key="3">
    <source>
        <dbReference type="Proteomes" id="UP000019763"/>
    </source>
</evidence>
<dbReference type="EMBL" id="AFNH02001139">
    <property type="protein sequence ID" value="EZG44068.1"/>
    <property type="molecule type" value="Genomic_DNA"/>
</dbReference>
<evidence type="ECO:0000313" key="2">
    <source>
        <dbReference type="EMBL" id="EZG44068.1"/>
    </source>
</evidence>
<reference evidence="2" key="1">
    <citation type="submission" date="2013-12" db="EMBL/GenBank/DDBJ databases">
        <authorList>
            <person name="Omoto C.K."/>
            <person name="Sibley D."/>
            <person name="Venepally P."/>
            <person name="Hadjithomas M."/>
            <person name="Karamycheva S."/>
            <person name="Brunk B."/>
            <person name="Roos D."/>
            <person name="Caler E."/>
            <person name="Lorenzi H."/>
        </authorList>
    </citation>
    <scope>NUCLEOTIDE SEQUENCE</scope>
</reference>
<dbReference type="GeneID" id="22915318"/>
<accession>A0A023AZB8</accession>